<feature type="chain" id="PRO_5018207531" description="Secreted protein" evidence="1">
    <location>
        <begin position="25"/>
        <end position="110"/>
    </location>
</feature>
<dbReference type="RefSeq" id="WP_123770964.1">
    <property type="nucleotide sequence ID" value="NZ_RKQN01000004.1"/>
</dbReference>
<name>A0A3N4VRS2_9GAMM</name>
<accession>A0A3N4VRS2</accession>
<evidence type="ECO:0000313" key="3">
    <source>
        <dbReference type="Proteomes" id="UP000269708"/>
    </source>
</evidence>
<dbReference type="Proteomes" id="UP000269708">
    <property type="component" value="Unassembled WGS sequence"/>
</dbReference>
<comment type="caution">
    <text evidence="2">The sequence shown here is derived from an EMBL/GenBank/DDBJ whole genome shotgun (WGS) entry which is preliminary data.</text>
</comment>
<evidence type="ECO:0000313" key="2">
    <source>
        <dbReference type="EMBL" id="RPE75744.1"/>
    </source>
</evidence>
<evidence type="ECO:0008006" key="4">
    <source>
        <dbReference type="Google" id="ProtNLM"/>
    </source>
</evidence>
<dbReference type="EMBL" id="RKQN01000004">
    <property type="protein sequence ID" value="RPE75744.1"/>
    <property type="molecule type" value="Genomic_DNA"/>
</dbReference>
<reference evidence="2 3" key="1">
    <citation type="submission" date="2018-11" db="EMBL/GenBank/DDBJ databases">
        <title>Genomic Encyclopedia of Type Strains, Phase IV (KMG-IV): sequencing the most valuable type-strain genomes for metagenomic binning, comparative biology and taxonomic classification.</title>
        <authorList>
            <person name="Goeker M."/>
        </authorList>
    </citation>
    <scope>NUCLEOTIDE SEQUENCE [LARGE SCALE GENOMIC DNA]</scope>
    <source>
        <strain evidence="2 3">DSM 25623</strain>
    </source>
</reference>
<dbReference type="AlphaFoldDB" id="A0A3N4VRS2"/>
<evidence type="ECO:0000256" key="1">
    <source>
        <dbReference type="SAM" id="SignalP"/>
    </source>
</evidence>
<organism evidence="2 3">
    <name type="scientific">Vulcaniibacterium tengchongense</name>
    <dbReference type="NCBI Taxonomy" id="1273429"/>
    <lineage>
        <taxon>Bacteria</taxon>
        <taxon>Pseudomonadati</taxon>
        <taxon>Pseudomonadota</taxon>
        <taxon>Gammaproteobacteria</taxon>
        <taxon>Lysobacterales</taxon>
        <taxon>Lysobacteraceae</taxon>
        <taxon>Vulcaniibacterium</taxon>
    </lineage>
</organism>
<keyword evidence="1" id="KW-0732">Signal</keyword>
<proteinExistence type="predicted"/>
<dbReference type="OrthoDB" id="6000542at2"/>
<sequence length="110" mass="11529">MNKLAFAILATAMAGAAALAPARAQSIALDCSGSNLCVADVSGITYDTLSWSFDKRSTDALFPRNCTNRLTCSFYCPRRAGLITATVYASLNQQVVASATSQALCTAEPL</sequence>
<feature type="signal peptide" evidence="1">
    <location>
        <begin position="1"/>
        <end position="24"/>
    </location>
</feature>
<keyword evidence="3" id="KW-1185">Reference proteome</keyword>
<gene>
    <name evidence="2" type="ORF">EDC50_2638</name>
</gene>
<protein>
    <recommendedName>
        <fullName evidence="4">Secreted protein</fullName>
    </recommendedName>
</protein>